<keyword evidence="3" id="KW-1185">Reference proteome</keyword>
<accession>A0ABY6KTT6</accession>
<protein>
    <submittedName>
        <fullName evidence="2">Uncharacterized protein</fullName>
    </submittedName>
</protein>
<sequence>MNVTSISTDSNGDIEELLRRIVKEEISNVISGLDSPIIPNSLKRRSTKEPIRHWPPIIKYIKSYNADQKAWYDAEKENWNYDTRERRKSGQIRHESSVMGRRLRQEFPKRKTDEWRTVDNSPICFHCGRPWHVVRYYCERRAVFDSYRDRGRKQATPINHEVDLNQNSPRRSSPSPNRGRSPTRRHRSSTPYRRLSQSPSRRNVEN</sequence>
<dbReference type="EMBL" id="CP092871">
    <property type="protein sequence ID" value="UYV72083.1"/>
    <property type="molecule type" value="Genomic_DNA"/>
</dbReference>
<feature type="compositionally biased region" description="Low complexity" evidence="1">
    <location>
        <begin position="168"/>
        <end position="180"/>
    </location>
</feature>
<feature type="region of interest" description="Disordered" evidence="1">
    <location>
        <begin position="154"/>
        <end position="206"/>
    </location>
</feature>
<proteinExistence type="predicted"/>
<feature type="compositionally biased region" description="Polar residues" evidence="1">
    <location>
        <begin position="195"/>
        <end position="206"/>
    </location>
</feature>
<name>A0ABY6KTT6_9ARAC</name>
<organism evidence="2 3">
    <name type="scientific">Cordylochernes scorpioides</name>
    <dbReference type="NCBI Taxonomy" id="51811"/>
    <lineage>
        <taxon>Eukaryota</taxon>
        <taxon>Metazoa</taxon>
        <taxon>Ecdysozoa</taxon>
        <taxon>Arthropoda</taxon>
        <taxon>Chelicerata</taxon>
        <taxon>Arachnida</taxon>
        <taxon>Pseudoscorpiones</taxon>
        <taxon>Cheliferoidea</taxon>
        <taxon>Chernetidae</taxon>
        <taxon>Cordylochernes</taxon>
    </lineage>
</organism>
<dbReference type="Proteomes" id="UP001235939">
    <property type="component" value="Chromosome 09"/>
</dbReference>
<evidence type="ECO:0000313" key="2">
    <source>
        <dbReference type="EMBL" id="UYV72083.1"/>
    </source>
</evidence>
<reference evidence="2 3" key="1">
    <citation type="submission" date="2022-01" db="EMBL/GenBank/DDBJ databases">
        <title>A chromosomal length assembly of Cordylochernes scorpioides.</title>
        <authorList>
            <person name="Zeh D."/>
            <person name="Zeh J."/>
        </authorList>
    </citation>
    <scope>NUCLEOTIDE SEQUENCE [LARGE SCALE GENOMIC DNA]</scope>
    <source>
        <strain evidence="2">IN4F17</strain>
        <tissue evidence="2">Whole Body</tissue>
    </source>
</reference>
<evidence type="ECO:0000256" key="1">
    <source>
        <dbReference type="SAM" id="MobiDB-lite"/>
    </source>
</evidence>
<gene>
    <name evidence="2" type="ORF">LAZ67_9001764</name>
</gene>
<evidence type="ECO:0000313" key="3">
    <source>
        <dbReference type="Proteomes" id="UP001235939"/>
    </source>
</evidence>